<sequence length="781" mass="88761">MSDSTSSDKQLNMGAACFRCRGFRHACDRRKPSCSRCYRRGICCVYPEAAPTLKNLQQATETLGDRIQKFSDKLKTDDTSQPPSAPDSVMSTFSDNDDQDTMSEKNGPKKRLRAYSKVASTSSFSVYPCTKCYKDLQQCDLTLPNCSRCEANNFECTFKKNEPKANHVSQVLTTMNKVMDQWQDSIDRVAREFAQKTRELSSKANCMLKPIIPPPTAWRINSTKKGLSIESNVNSYHDLSTMVDQVKQTVTMTPKIENNERKGSTAPSTPHLMDEPMIEFDDTSSIHTASGFAIWDQWSHSTHAMPQDYPIDISQELTDNLVELYFRTPCCSSIRLPIIDATDFLLRYRDPDPAKRPSTVLIYAVCAMSARNAFQLHVWSKRPSFGAPQYNMGKALSVAYCLRGREQLADCFDEATFDHCQAAFLLSYCNYQNGYPSVIYFYEWIAYTMALQLGLYDEGRALTRYETMLVWCIYYCNAWYKSLQGSNNGNANGVSQCKPKCALPSVLDRPDQSLFEREGVEPNESVVDYYVWNTWVYLIKLQVLRDQSIAKLVSYQMNGRLDANLPQDLLGMQETLKEFHQSLSTEWQSPHLDDTDNKHQACSSTDSSETYHVDLKSFSQYCINFVSLHYSINQIILYQAFVPMGRLPSSPISIQCLETCLNAASNISQISELMVQDCHVPLVGFLFASIIYRKLLSYSNEHYYELGKFALLRSVETSKASINFKYDFEMARTLVCVMERDIQSVILRRSSSCFIDSSVDGSPSPSPPPNYNPLSQAIKEW</sequence>
<dbReference type="InterPro" id="IPR036864">
    <property type="entry name" value="Zn2-C6_fun-type_DNA-bd_sf"/>
</dbReference>
<gene>
    <name evidence="8" type="ORF">MFLAVUS_005837</name>
</gene>
<dbReference type="SUPFAM" id="SSF57701">
    <property type="entry name" value="Zn2/Cys6 DNA-binding domain"/>
    <property type="match status" value="2"/>
</dbReference>
<evidence type="ECO:0000256" key="4">
    <source>
        <dbReference type="ARBA" id="ARBA00023163"/>
    </source>
</evidence>
<dbReference type="Pfam" id="PF04082">
    <property type="entry name" value="Fungal_trans"/>
    <property type="match status" value="1"/>
</dbReference>
<evidence type="ECO:0000256" key="1">
    <source>
        <dbReference type="ARBA" id="ARBA00004123"/>
    </source>
</evidence>
<feature type="domain" description="Zn(2)-C6 fungal-type" evidence="7">
    <location>
        <begin position="16"/>
        <end position="46"/>
    </location>
</feature>
<evidence type="ECO:0000313" key="9">
    <source>
        <dbReference type="Proteomes" id="UP001473302"/>
    </source>
</evidence>
<dbReference type="SMART" id="SM00066">
    <property type="entry name" value="GAL4"/>
    <property type="match status" value="2"/>
</dbReference>
<dbReference type="Proteomes" id="UP001473302">
    <property type="component" value="Unassembled WGS sequence"/>
</dbReference>
<evidence type="ECO:0000256" key="6">
    <source>
        <dbReference type="SAM" id="MobiDB-lite"/>
    </source>
</evidence>
<keyword evidence="5" id="KW-0539">Nucleus</keyword>
<feature type="region of interest" description="Disordered" evidence="6">
    <location>
        <begin position="758"/>
        <end position="781"/>
    </location>
</feature>
<evidence type="ECO:0000256" key="2">
    <source>
        <dbReference type="ARBA" id="ARBA00022723"/>
    </source>
</evidence>
<organism evidence="8 9">
    <name type="scientific">Mucor flavus</name>
    <dbReference type="NCBI Taxonomy" id="439312"/>
    <lineage>
        <taxon>Eukaryota</taxon>
        <taxon>Fungi</taxon>
        <taxon>Fungi incertae sedis</taxon>
        <taxon>Mucoromycota</taxon>
        <taxon>Mucoromycotina</taxon>
        <taxon>Mucoromycetes</taxon>
        <taxon>Mucorales</taxon>
        <taxon>Mucorineae</taxon>
        <taxon>Mucoraceae</taxon>
        <taxon>Mucor</taxon>
    </lineage>
</organism>
<accession>A0ABP9YZU4</accession>
<feature type="domain" description="Zn(2)-C6 fungal-type" evidence="7">
    <location>
        <begin position="128"/>
        <end position="158"/>
    </location>
</feature>
<keyword evidence="4" id="KW-0804">Transcription</keyword>
<dbReference type="CDD" id="cd12148">
    <property type="entry name" value="fungal_TF_MHR"/>
    <property type="match status" value="1"/>
</dbReference>
<keyword evidence="3" id="KW-0805">Transcription regulation</keyword>
<reference evidence="8 9" key="1">
    <citation type="submission" date="2024-04" db="EMBL/GenBank/DDBJ databases">
        <title>genome sequences of Mucor flavus KT1a and Helicostylum pulchrum KT1b strains isolated from the surface of a dry-aged beef.</title>
        <authorList>
            <person name="Toyotome T."/>
            <person name="Hosono M."/>
            <person name="Torimaru M."/>
            <person name="Fukuda K."/>
            <person name="Mikami N."/>
        </authorList>
    </citation>
    <scope>NUCLEOTIDE SEQUENCE [LARGE SCALE GENOMIC DNA]</scope>
    <source>
        <strain evidence="8 9">KT1a</strain>
    </source>
</reference>
<evidence type="ECO:0000313" key="8">
    <source>
        <dbReference type="EMBL" id="GAA5812385.1"/>
    </source>
</evidence>
<dbReference type="PANTHER" id="PTHR47338:SF5">
    <property type="entry name" value="ZN(II)2CYS6 TRANSCRIPTION FACTOR (EUROFUNG)"/>
    <property type="match status" value="1"/>
</dbReference>
<comment type="subcellular location">
    <subcellularLocation>
        <location evidence="1">Nucleus</location>
    </subcellularLocation>
</comment>
<keyword evidence="9" id="KW-1185">Reference proteome</keyword>
<dbReference type="Gene3D" id="4.10.240.10">
    <property type="entry name" value="Zn(2)-C6 fungal-type DNA-binding domain"/>
    <property type="match status" value="2"/>
</dbReference>
<dbReference type="EMBL" id="BAABUK010000013">
    <property type="protein sequence ID" value="GAA5812385.1"/>
    <property type="molecule type" value="Genomic_DNA"/>
</dbReference>
<dbReference type="PROSITE" id="PS00463">
    <property type="entry name" value="ZN2_CY6_FUNGAL_1"/>
    <property type="match status" value="1"/>
</dbReference>
<protein>
    <recommendedName>
        <fullName evidence="7">Zn(2)-C6 fungal-type domain-containing protein</fullName>
    </recommendedName>
</protein>
<evidence type="ECO:0000256" key="5">
    <source>
        <dbReference type="ARBA" id="ARBA00023242"/>
    </source>
</evidence>
<dbReference type="PROSITE" id="PS50048">
    <property type="entry name" value="ZN2_CY6_FUNGAL_2"/>
    <property type="match status" value="2"/>
</dbReference>
<feature type="region of interest" description="Disordered" evidence="6">
    <location>
        <begin position="72"/>
        <end position="112"/>
    </location>
</feature>
<dbReference type="Pfam" id="PF00172">
    <property type="entry name" value="Zn_clus"/>
    <property type="match status" value="2"/>
</dbReference>
<dbReference type="PANTHER" id="PTHR47338">
    <property type="entry name" value="ZN(II)2CYS6 TRANSCRIPTION FACTOR (EUROFUNG)-RELATED"/>
    <property type="match status" value="1"/>
</dbReference>
<name>A0ABP9YZU4_9FUNG</name>
<dbReference type="InterPro" id="IPR001138">
    <property type="entry name" value="Zn2Cys6_DnaBD"/>
</dbReference>
<proteinExistence type="predicted"/>
<evidence type="ECO:0000259" key="7">
    <source>
        <dbReference type="PROSITE" id="PS50048"/>
    </source>
</evidence>
<dbReference type="InterPro" id="IPR050815">
    <property type="entry name" value="TF_fung"/>
</dbReference>
<dbReference type="CDD" id="cd00067">
    <property type="entry name" value="GAL4"/>
    <property type="match status" value="2"/>
</dbReference>
<comment type="caution">
    <text evidence="8">The sequence shown here is derived from an EMBL/GenBank/DDBJ whole genome shotgun (WGS) entry which is preliminary data.</text>
</comment>
<evidence type="ECO:0000256" key="3">
    <source>
        <dbReference type="ARBA" id="ARBA00023015"/>
    </source>
</evidence>
<keyword evidence="2" id="KW-0479">Metal-binding</keyword>
<dbReference type="InterPro" id="IPR007219">
    <property type="entry name" value="XnlR_reg_dom"/>
</dbReference>